<dbReference type="InterPro" id="IPR023405">
    <property type="entry name" value="Topo_IA_core_domain"/>
</dbReference>
<dbReference type="Gene3D" id="2.70.20.10">
    <property type="entry name" value="Topoisomerase I, domain 3"/>
    <property type="match status" value="1"/>
</dbReference>
<dbReference type="InterPro" id="IPR013824">
    <property type="entry name" value="Topo_IA_cen_sub1"/>
</dbReference>
<evidence type="ECO:0000256" key="6">
    <source>
        <dbReference type="ARBA" id="ARBA00023235"/>
    </source>
</evidence>
<dbReference type="GO" id="GO:0006281">
    <property type="term" value="P:DNA repair"/>
    <property type="evidence" value="ECO:0007669"/>
    <property type="project" value="TreeGrafter"/>
</dbReference>
<dbReference type="Pfam" id="PF01751">
    <property type="entry name" value="Toprim"/>
    <property type="match status" value="1"/>
</dbReference>
<dbReference type="InterPro" id="IPR013497">
    <property type="entry name" value="Topo_IA_cen"/>
</dbReference>
<dbReference type="PROSITE" id="PS00396">
    <property type="entry name" value="TOPO_IA_1"/>
    <property type="match status" value="1"/>
</dbReference>
<dbReference type="InterPro" id="IPR000380">
    <property type="entry name" value="Topo_IA"/>
</dbReference>
<evidence type="ECO:0000256" key="4">
    <source>
        <dbReference type="ARBA" id="ARBA00023029"/>
    </source>
</evidence>
<evidence type="ECO:0000313" key="10">
    <source>
        <dbReference type="EMBL" id="KAK6590746.1"/>
    </source>
</evidence>
<comment type="similarity">
    <text evidence="2 7">Belongs to the type IA topoisomerase family.</text>
</comment>
<comment type="caution">
    <text evidence="10">The sequence shown here is derived from an EMBL/GenBank/DDBJ whole genome shotgun (WGS) entry which is preliminary data.</text>
</comment>
<dbReference type="PROSITE" id="PS50880">
    <property type="entry name" value="TOPRIM"/>
    <property type="match status" value="1"/>
</dbReference>
<dbReference type="InterPro" id="IPR034144">
    <property type="entry name" value="TOPRIM_TopoIII"/>
</dbReference>
<dbReference type="GO" id="GO:0003677">
    <property type="term" value="F:DNA binding"/>
    <property type="evidence" value="ECO:0007669"/>
    <property type="project" value="UniProtKB-KW"/>
</dbReference>
<dbReference type="CDD" id="cd03362">
    <property type="entry name" value="TOPRIM_TopoIA_TopoIII"/>
    <property type="match status" value="1"/>
</dbReference>
<feature type="domain" description="Topo IA-type catalytic" evidence="9">
    <location>
        <begin position="212"/>
        <end position="666"/>
    </location>
</feature>
<sequence length="813" mass="94163">MKNKICYSKRKKNGSNKELYIDKCLISEKKQRISRNISTINDGKDVILCVAEKNSVSREISSFLCPQWTSPINLISKSKTNPVFAFPYTFFGKECNMVVTSVRGHIKNLEFEPKFSNWNTVDPAILLDLSTPVVNSVVPDCIDIADNLKFYAKVSKYLILWLDCDREGENIAFEVISICMTSNQNLKIFRAHFSALTKNDILNAIENLRAPDRALSDSVEARREIDLRVGSSFTRFLTLRYKKIFPIPEQTLSYGTCQFPTLGFVVNRYNKMINFIKESEWTIVLNINLNIQKNNLNTNKLKFDWERGKLFDRLFVFIIYEICLEDQRLFITNISKKDSKKHKPLPLNTVEMTKIASKKLKLSPHKCLKIAEELYQKGFISYPRTETNFFSKNIDLIKYVGELSQNSVFGNYATELIDLNRFMEPRKGNKDDGSHPPIHPVKNLEKNNAASSDEWLLYELISRHFLATCSKDAVLLETNATACISDEIFHTKGVELIEMNWLDIYSPYEKVAIKRLPELELGELIAPFELVIQEGSTEPPSLLSESELIDLMDKNGIGTDATMHEHIERIHSRQYVRKDRKMLLSPTALGYALFNGFELISDQMKNYRKIDKISREFDFLNNSFCHSLMHFHIRQMIENSVSRISKGECTRSYIVEGVVAFMRHIYTFMLEYIEKLDLSLSSFFPKWDCSLVKENGSLIQRRISECGFCRSSIDLFEIKRTPCGLPPLSEKGREKVYISREVRMGVCTGQKHNKCKIPLNIPTLEKIDISNIRCQYCKFNILKIQNVNTKRVHYTCPYCINFSYSCYQYQKLQ</sequence>
<evidence type="ECO:0000256" key="7">
    <source>
        <dbReference type="RuleBase" id="RU362092"/>
    </source>
</evidence>
<evidence type="ECO:0000256" key="3">
    <source>
        <dbReference type="ARBA" id="ARBA00012891"/>
    </source>
</evidence>
<reference evidence="10 11" key="1">
    <citation type="submission" date="2023-10" db="EMBL/GenBank/DDBJ databases">
        <title>Comparative genomics analysis reveals potential genetic determinants of host preference in Cryptosporidium xiaoi.</title>
        <authorList>
            <person name="Xiao L."/>
            <person name="Li J."/>
        </authorList>
    </citation>
    <scope>NUCLEOTIDE SEQUENCE [LARGE SCALE GENOMIC DNA]</scope>
    <source>
        <strain evidence="10 11">52996</strain>
    </source>
</reference>
<comment type="function">
    <text evidence="7">Introduces a single-strand break via transesterification at a target site in duplex DNA. Releases the supercoiling and torsional tension of DNA introduced during the DNA replication and transcription by transiently cleaving and rejoining one strand of the DNA duplex. The scissile phosphodiester is attacked by the catalytic tyrosine of the enzyme, resulting in the formation of a DNA-(5'-phosphotyrosyl)-enzyme intermediate and the expulsion of a 3'-OH DNA strand.</text>
</comment>
<protein>
    <recommendedName>
        <fullName evidence="3 7">DNA topoisomerase</fullName>
        <ecNumber evidence="3 7">5.6.2.1</ecNumber>
    </recommendedName>
</protein>
<dbReference type="InterPro" id="IPR006171">
    <property type="entry name" value="TOPRIM_dom"/>
</dbReference>
<dbReference type="PANTHER" id="PTHR11390:SF21">
    <property type="entry name" value="DNA TOPOISOMERASE 3-ALPHA"/>
    <property type="match status" value="1"/>
</dbReference>
<evidence type="ECO:0000259" key="8">
    <source>
        <dbReference type="PROSITE" id="PS50880"/>
    </source>
</evidence>
<dbReference type="InterPro" id="IPR013825">
    <property type="entry name" value="Topo_IA_cen_sub2"/>
</dbReference>
<dbReference type="PANTHER" id="PTHR11390">
    <property type="entry name" value="PROKARYOTIC DNA TOPOISOMERASE"/>
    <property type="match status" value="1"/>
</dbReference>
<dbReference type="GO" id="GO:0006310">
    <property type="term" value="P:DNA recombination"/>
    <property type="evidence" value="ECO:0007669"/>
    <property type="project" value="TreeGrafter"/>
</dbReference>
<dbReference type="EMBL" id="JAWDEY010000004">
    <property type="protein sequence ID" value="KAK6590746.1"/>
    <property type="molecule type" value="Genomic_DNA"/>
</dbReference>
<accession>A0AAV9Y9V2</accession>
<name>A0AAV9Y9V2_9CRYT</name>
<dbReference type="InterPro" id="IPR003602">
    <property type="entry name" value="Topo_IA_DNA-bd_dom"/>
</dbReference>
<dbReference type="FunFam" id="1.10.290.10:FF:000001">
    <property type="entry name" value="DNA topoisomerase"/>
    <property type="match status" value="1"/>
</dbReference>
<keyword evidence="6 7" id="KW-0413">Isomerase</keyword>
<dbReference type="PROSITE" id="PS52039">
    <property type="entry name" value="TOPO_IA_2"/>
    <property type="match status" value="1"/>
</dbReference>
<dbReference type="Proteomes" id="UP001311799">
    <property type="component" value="Unassembled WGS sequence"/>
</dbReference>
<gene>
    <name evidence="10" type="ORF">RS030_132088</name>
</gene>
<dbReference type="CDD" id="cd00186">
    <property type="entry name" value="TOP1Ac"/>
    <property type="match status" value="1"/>
</dbReference>
<dbReference type="SMART" id="SM00436">
    <property type="entry name" value="TOP1Bc"/>
    <property type="match status" value="1"/>
</dbReference>
<organism evidence="10 11">
    <name type="scientific">Cryptosporidium xiaoi</name>
    <dbReference type="NCBI Taxonomy" id="659607"/>
    <lineage>
        <taxon>Eukaryota</taxon>
        <taxon>Sar</taxon>
        <taxon>Alveolata</taxon>
        <taxon>Apicomplexa</taxon>
        <taxon>Conoidasida</taxon>
        <taxon>Coccidia</taxon>
        <taxon>Eucoccidiorida</taxon>
        <taxon>Eimeriorina</taxon>
        <taxon>Cryptosporidiidae</taxon>
        <taxon>Cryptosporidium</taxon>
    </lineage>
</organism>
<evidence type="ECO:0000259" key="9">
    <source>
        <dbReference type="PROSITE" id="PS52039"/>
    </source>
</evidence>
<dbReference type="InterPro" id="IPR023406">
    <property type="entry name" value="Topo_IA_AS"/>
</dbReference>
<dbReference type="PRINTS" id="PR00417">
    <property type="entry name" value="PRTPISMRASEI"/>
</dbReference>
<proteinExistence type="inferred from homology"/>
<dbReference type="InterPro" id="IPR013826">
    <property type="entry name" value="Topo_IA_cen_sub3"/>
</dbReference>
<evidence type="ECO:0000256" key="5">
    <source>
        <dbReference type="ARBA" id="ARBA00023125"/>
    </source>
</evidence>
<dbReference type="Gene3D" id="1.10.290.10">
    <property type="entry name" value="Topoisomerase I, domain 4"/>
    <property type="match status" value="1"/>
</dbReference>
<evidence type="ECO:0000256" key="1">
    <source>
        <dbReference type="ARBA" id="ARBA00000213"/>
    </source>
</evidence>
<dbReference type="AlphaFoldDB" id="A0AAV9Y9V2"/>
<dbReference type="SMART" id="SM00493">
    <property type="entry name" value="TOPRIM"/>
    <property type="match status" value="1"/>
</dbReference>
<evidence type="ECO:0000256" key="2">
    <source>
        <dbReference type="ARBA" id="ARBA00009446"/>
    </source>
</evidence>
<dbReference type="GO" id="GO:0031422">
    <property type="term" value="C:RecQ family helicase-topoisomerase III complex"/>
    <property type="evidence" value="ECO:0007669"/>
    <property type="project" value="TreeGrafter"/>
</dbReference>
<keyword evidence="4 7" id="KW-0799">Topoisomerase</keyword>
<dbReference type="Gene3D" id="1.10.460.10">
    <property type="entry name" value="Topoisomerase I, domain 2"/>
    <property type="match status" value="1"/>
</dbReference>
<dbReference type="InterPro" id="IPR003601">
    <property type="entry name" value="Topo_IA_2"/>
</dbReference>
<keyword evidence="11" id="KW-1185">Reference proteome</keyword>
<dbReference type="SUPFAM" id="SSF56712">
    <property type="entry name" value="Prokaryotic type I DNA topoisomerase"/>
    <property type="match status" value="1"/>
</dbReference>
<feature type="domain" description="Toprim" evidence="8">
    <location>
        <begin position="46"/>
        <end position="194"/>
    </location>
</feature>
<dbReference type="Pfam" id="PF01131">
    <property type="entry name" value="Topoisom_bac"/>
    <property type="match status" value="1"/>
</dbReference>
<dbReference type="SMART" id="SM00437">
    <property type="entry name" value="TOP1Ac"/>
    <property type="match status" value="1"/>
</dbReference>
<dbReference type="FunFam" id="3.40.50.140:FF:000003">
    <property type="entry name" value="DNA topoisomerase"/>
    <property type="match status" value="1"/>
</dbReference>
<evidence type="ECO:0000313" key="11">
    <source>
        <dbReference type="Proteomes" id="UP001311799"/>
    </source>
</evidence>
<dbReference type="EC" id="5.6.2.1" evidence="3 7"/>
<keyword evidence="5 7" id="KW-0238">DNA-binding</keyword>
<dbReference type="GO" id="GO:0003917">
    <property type="term" value="F:DNA topoisomerase type I (single strand cut, ATP-independent) activity"/>
    <property type="evidence" value="ECO:0007669"/>
    <property type="project" value="UniProtKB-EC"/>
</dbReference>
<comment type="catalytic activity">
    <reaction evidence="1 7">
        <text>ATP-independent breakage of single-stranded DNA, followed by passage and rejoining.</text>
        <dbReference type="EC" id="5.6.2.1"/>
    </reaction>
</comment>
<dbReference type="Gene3D" id="3.40.50.140">
    <property type="match status" value="1"/>
</dbReference>
<dbReference type="GO" id="GO:0005634">
    <property type="term" value="C:nucleus"/>
    <property type="evidence" value="ECO:0007669"/>
    <property type="project" value="TreeGrafter"/>
</dbReference>
<dbReference type="GO" id="GO:0006265">
    <property type="term" value="P:DNA topological change"/>
    <property type="evidence" value="ECO:0007669"/>
    <property type="project" value="InterPro"/>
</dbReference>